<dbReference type="EMBL" id="JAPHNI010000793">
    <property type="protein sequence ID" value="KAJ8108160.1"/>
    <property type="molecule type" value="Genomic_DNA"/>
</dbReference>
<organism evidence="1 2">
    <name type="scientific">Boeremia exigua</name>
    <dbReference type="NCBI Taxonomy" id="749465"/>
    <lineage>
        <taxon>Eukaryota</taxon>
        <taxon>Fungi</taxon>
        <taxon>Dikarya</taxon>
        <taxon>Ascomycota</taxon>
        <taxon>Pezizomycotina</taxon>
        <taxon>Dothideomycetes</taxon>
        <taxon>Pleosporomycetidae</taxon>
        <taxon>Pleosporales</taxon>
        <taxon>Pleosporineae</taxon>
        <taxon>Didymellaceae</taxon>
        <taxon>Boeremia</taxon>
    </lineage>
</organism>
<protein>
    <submittedName>
        <fullName evidence="1">Uncharacterized protein</fullName>
    </submittedName>
</protein>
<gene>
    <name evidence="1" type="ORF">OPT61_g8368</name>
</gene>
<evidence type="ECO:0000313" key="2">
    <source>
        <dbReference type="Proteomes" id="UP001153331"/>
    </source>
</evidence>
<evidence type="ECO:0000313" key="1">
    <source>
        <dbReference type="EMBL" id="KAJ8108160.1"/>
    </source>
</evidence>
<accession>A0ACC2HYR7</accession>
<reference evidence="1" key="1">
    <citation type="submission" date="2022-11" db="EMBL/GenBank/DDBJ databases">
        <title>Genome Sequence of Boeremia exigua.</title>
        <authorList>
            <person name="Buettner E."/>
        </authorList>
    </citation>
    <scope>NUCLEOTIDE SEQUENCE</scope>
    <source>
        <strain evidence="1">CU02</strain>
    </source>
</reference>
<proteinExistence type="predicted"/>
<dbReference type="Proteomes" id="UP001153331">
    <property type="component" value="Unassembled WGS sequence"/>
</dbReference>
<keyword evidence="2" id="KW-1185">Reference proteome</keyword>
<name>A0ACC2HYR7_9PLEO</name>
<sequence>MLRRSNVNFLERNTGASIGERATSLQADSSAAVPANAPINTRQTAACNIRFMSRSAKRVAGVGDVCSVSRKVDAGGVLTARGLGTGKEAWMQLLQEEEDIKQTCTHSTNPTNIAMPAELNGLPANGTANGINGHTDELSNPTPADAAFDSIPDVVAAFGQPAPGTTHDASMTNSPSQR</sequence>
<comment type="caution">
    <text evidence="1">The sequence shown here is derived from an EMBL/GenBank/DDBJ whole genome shotgun (WGS) entry which is preliminary data.</text>
</comment>